<sequence length="47" mass="4898">MSARQALKIKDRISDPDGARALIGSLPVSDADKALIAHGNAEKLLGL</sequence>
<evidence type="ECO:0000313" key="2">
    <source>
        <dbReference type="Proteomes" id="UP000673197"/>
    </source>
</evidence>
<dbReference type="RefSeq" id="WP_210040719.1">
    <property type="nucleotide sequence ID" value="NZ_JAFFZW010000001.1"/>
</dbReference>
<comment type="caution">
    <text evidence="1">The sequence shown here is derived from an EMBL/GenBank/DDBJ whole genome shotgun (WGS) entry which is preliminary data.</text>
</comment>
<dbReference type="Gene3D" id="3.20.20.140">
    <property type="entry name" value="Metal-dependent hydrolases"/>
    <property type="match status" value="1"/>
</dbReference>
<proteinExistence type="predicted"/>
<accession>A0ABS4C1P1</accession>
<protein>
    <submittedName>
        <fullName evidence="1">Uncharacterized protein</fullName>
    </submittedName>
</protein>
<name>A0ABS4C1P1_9PSED</name>
<organism evidence="1 2">
    <name type="scientific">Pseudomonas alliivorans</name>
    <dbReference type="NCBI Taxonomy" id="2810613"/>
    <lineage>
        <taxon>Bacteria</taxon>
        <taxon>Pseudomonadati</taxon>
        <taxon>Pseudomonadota</taxon>
        <taxon>Gammaproteobacteria</taxon>
        <taxon>Pseudomonadales</taxon>
        <taxon>Pseudomonadaceae</taxon>
        <taxon>Pseudomonas</taxon>
    </lineage>
</organism>
<keyword evidence="2" id="KW-1185">Reference proteome</keyword>
<dbReference type="EMBL" id="JAFFZW010000001">
    <property type="protein sequence ID" value="MBP0944264.1"/>
    <property type="molecule type" value="Genomic_DNA"/>
</dbReference>
<reference evidence="1 2" key="1">
    <citation type="journal article" date="2022" name="Syst. Appl. Microbiol.">
        <title>Pseudomonas alliivorans sp. nov., a plant-pathogenic bacterium isolated from onion foliage in Georgia, USA.</title>
        <authorList>
            <person name="Zhao M."/>
            <person name="Tyson C."/>
            <person name="Chen H.C."/>
            <person name="Paudel S."/>
            <person name="Gitaitis R."/>
            <person name="Kvitko B."/>
            <person name="Dutta B."/>
        </authorList>
    </citation>
    <scope>NUCLEOTIDE SEQUENCE [LARGE SCALE GENOMIC DNA]</scope>
    <source>
        <strain evidence="1 2">20GA0068</strain>
    </source>
</reference>
<gene>
    <name evidence="1" type="ORF">JTJ32_02855</name>
</gene>
<dbReference type="Proteomes" id="UP000673197">
    <property type="component" value="Unassembled WGS sequence"/>
</dbReference>
<evidence type="ECO:0000313" key="1">
    <source>
        <dbReference type="EMBL" id="MBP0944264.1"/>
    </source>
</evidence>